<sequence length="10" mass="1158">MSTDIRSDFS</sequence>
<dbReference type="EMBL" id="AP019299">
    <property type="protein sequence ID" value="BBG99612.1"/>
    <property type="molecule type" value="Genomic_DNA"/>
</dbReference>
<accession>A0A4Y1R663</accession>
<gene>
    <name evidence="1" type="ORF">Prudu_009357</name>
</gene>
<proteinExistence type="predicted"/>
<reference evidence="1" key="1">
    <citation type="journal article" date="2019" name="Science">
        <title>Mutation of a bHLH transcription factor allowed almond domestication.</title>
        <authorList>
            <person name="Sanchez-Perez R."/>
            <person name="Pavan S."/>
            <person name="Mazzeo R."/>
            <person name="Moldovan C."/>
            <person name="Aiese Cigliano R."/>
            <person name="Del Cueto J."/>
            <person name="Ricciardi F."/>
            <person name="Lotti C."/>
            <person name="Ricciardi L."/>
            <person name="Dicenta F."/>
            <person name="Lopez-Marques R.L."/>
            <person name="Lindberg Moller B."/>
        </authorList>
    </citation>
    <scope>NUCLEOTIDE SEQUENCE</scope>
</reference>
<name>A0A4Y1R663_PRUDU</name>
<organism evidence="1">
    <name type="scientific">Prunus dulcis</name>
    <name type="common">Almond</name>
    <name type="synonym">Amygdalus dulcis</name>
    <dbReference type="NCBI Taxonomy" id="3755"/>
    <lineage>
        <taxon>Eukaryota</taxon>
        <taxon>Viridiplantae</taxon>
        <taxon>Streptophyta</taxon>
        <taxon>Embryophyta</taxon>
        <taxon>Tracheophyta</taxon>
        <taxon>Spermatophyta</taxon>
        <taxon>Magnoliopsida</taxon>
        <taxon>eudicotyledons</taxon>
        <taxon>Gunneridae</taxon>
        <taxon>Pentapetalae</taxon>
        <taxon>rosids</taxon>
        <taxon>fabids</taxon>
        <taxon>Rosales</taxon>
        <taxon>Rosaceae</taxon>
        <taxon>Amygdaloideae</taxon>
        <taxon>Amygdaleae</taxon>
        <taxon>Prunus</taxon>
    </lineage>
</organism>
<protein>
    <submittedName>
        <fullName evidence="1">Uncharacterized protein</fullName>
    </submittedName>
</protein>
<evidence type="ECO:0000313" key="1">
    <source>
        <dbReference type="EMBL" id="BBG99612.1"/>
    </source>
</evidence>